<sequence length="150" mass="16941">MKLNKKFLVILSIALLIIFYFSRLAPTIYLHNNTNKDLYIYSMQHTGSMEPTLEELQQLKRINVIRPNEQISLPVSISYSEDSELFSKWKIGSQSGNGGSIIALINDSKGVCALEVFIQENSIEVIDKEAIYCAQKVLISQKTIGDQIVE</sequence>
<dbReference type="Proteomes" id="UP000293154">
    <property type="component" value="Chromosome"/>
</dbReference>
<protein>
    <submittedName>
        <fullName evidence="1">Uncharacterized protein</fullName>
    </submittedName>
</protein>
<evidence type="ECO:0000313" key="1">
    <source>
        <dbReference type="EMBL" id="QBH96034.1"/>
    </source>
</evidence>
<organism evidence="1 2">
    <name type="scientific">Limnobaculum zhutongyuii</name>
    <dbReference type="NCBI Taxonomy" id="2498113"/>
    <lineage>
        <taxon>Bacteria</taxon>
        <taxon>Pseudomonadati</taxon>
        <taxon>Pseudomonadota</taxon>
        <taxon>Gammaproteobacteria</taxon>
        <taxon>Enterobacterales</taxon>
        <taxon>Budviciaceae</taxon>
        <taxon>Limnobaculum</taxon>
    </lineage>
</organism>
<evidence type="ECO:0000313" key="2">
    <source>
        <dbReference type="Proteomes" id="UP000293154"/>
    </source>
</evidence>
<name>A0A411WIL4_9GAMM</name>
<dbReference type="EMBL" id="CP034752">
    <property type="protein sequence ID" value="QBH96034.1"/>
    <property type="molecule type" value="Genomic_DNA"/>
</dbReference>
<keyword evidence="2" id="KW-1185">Reference proteome</keyword>
<gene>
    <name evidence="1" type="ORF">EKN56_06260</name>
</gene>
<accession>A0A411WIL4</accession>
<dbReference type="RefSeq" id="WP_130591013.1">
    <property type="nucleotide sequence ID" value="NZ_CP034752.1"/>
</dbReference>
<dbReference type="AlphaFoldDB" id="A0A411WIL4"/>
<dbReference type="KEGG" id="prag:EKN56_06260"/>
<proteinExistence type="predicted"/>
<reference evidence="1 2" key="1">
    <citation type="submission" date="2019-03" db="EMBL/GenBank/DDBJ databases">
        <title>Pragia sp. nov. isolated from the gut tract of Carduelis flavirostris.</title>
        <authorList>
            <person name="Ge Y."/>
        </authorList>
    </citation>
    <scope>NUCLEOTIDE SEQUENCE [LARGE SCALE GENOMIC DNA]</scope>
    <source>
        <strain evidence="1 2">CF-458</strain>
    </source>
</reference>
<dbReference type="OrthoDB" id="9901057at2"/>